<feature type="domain" description="PSI" evidence="3">
    <location>
        <begin position="976"/>
        <end position="1013"/>
    </location>
</feature>
<reference evidence="4" key="1">
    <citation type="submission" date="2021-01" db="EMBL/GenBank/DDBJ databases">
        <authorList>
            <consortium name="Genoscope - CEA"/>
            <person name="William W."/>
        </authorList>
    </citation>
    <scope>NUCLEOTIDE SEQUENCE</scope>
</reference>
<dbReference type="SMART" id="SM00639">
    <property type="entry name" value="PSA"/>
    <property type="match status" value="7"/>
</dbReference>
<evidence type="ECO:0000313" key="4">
    <source>
        <dbReference type="EMBL" id="CAD8046059.1"/>
    </source>
</evidence>
<keyword evidence="5" id="KW-1185">Reference proteome</keyword>
<dbReference type="Proteomes" id="UP000692954">
    <property type="component" value="Unassembled WGS sequence"/>
</dbReference>
<feature type="domain" description="PSI" evidence="3">
    <location>
        <begin position="525"/>
        <end position="566"/>
    </location>
</feature>
<dbReference type="EMBL" id="CAJJDN010000001">
    <property type="protein sequence ID" value="CAD8046059.1"/>
    <property type="molecule type" value="Genomic_DNA"/>
</dbReference>
<feature type="domain" description="PSI" evidence="3">
    <location>
        <begin position="1308"/>
        <end position="1353"/>
    </location>
</feature>
<dbReference type="SMART" id="SM00423">
    <property type="entry name" value="PSI"/>
    <property type="match status" value="6"/>
</dbReference>
<keyword evidence="2" id="KW-0732">Signal</keyword>
<feature type="domain" description="PSI" evidence="3">
    <location>
        <begin position="763"/>
        <end position="803"/>
    </location>
</feature>
<comment type="caution">
    <text evidence="4">The sequence shown here is derived from an EMBL/GenBank/DDBJ whole genome shotgun (WGS) entry which is preliminary data.</text>
</comment>
<accession>A0A8S1JXA4</accession>
<evidence type="ECO:0000256" key="1">
    <source>
        <dbReference type="ARBA" id="ARBA00023180"/>
    </source>
</evidence>
<feature type="domain" description="PSI" evidence="3">
    <location>
        <begin position="269"/>
        <end position="307"/>
    </location>
</feature>
<feature type="chain" id="PRO_5035880913" description="PSI domain-containing protein" evidence="2">
    <location>
        <begin position="17"/>
        <end position="1459"/>
    </location>
</feature>
<evidence type="ECO:0000313" key="5">
    <source>
        <dbReference type="Proteomes" id="UP000692954"/>
    </source>
</evidence>
<dbReference type="OrthoDB" id="293711at2759"/>
<dbReference type="InterPro" id="IPR016201">
    <property type="entry name" value="PSI"/>
</dbReference>
<dbReference type="InterPro" id="IPR002895">
    <property type="entry name" value="Paramecium_SA"/>
</dbReference>
<sequence length="1459" mass="165013">MKILWAILIVLPIVFSQYIVVSPSTACKCKQFLNEKGCNNNTLGQCYWNNKNNVCQQAQCGNIKTQNECLISKKHCYWNGQICSPFTLCANLTSQIGLICPEQNISCYGFNTNQCQSIASLPGCFTYQIGTCGQQGGYLGSDGLCTWNDQEQQCVVATNCNQLLDQQVCNKYIQNACVWDDVNGGCNQATCNQFQQQNCKFIVASLDPNQVYPCFYLYNNCQLATSQLFQTQDQCQTNTLLNYRWIGNDKQGICVSCSQQLIQPANRCSCEQFMYEAECILTEYCDWTQNSCQDISCDKITNQLQCSTNKNCYWNLSLQNCLFFSSCQQLQGLNTLACMAQSINCPNESYQNCQASQVYCNQLNQYSCDGYVTGDGICYFNELNQVCQNLQSCLYIIDENICNQIKKFCFWSTTQKKCLQQTCSNIQTQKDCTYVYKELNESDVQICQWINNKCLNAKNILTLNETDCMLNSQFTYMYTGTKCVKCLQTTLILPQQCSCTQLYLQQDCLANPICYWYGQACQLLSCLAITTQDLCIQNNLCQWTEYGCSDFQTCLGLAGATPKDCIAQSINCPYSDGVKCQNKYFYSPCQNYNTVATCTNQLGSDGLCIWNTTSNSCQILIKCDQILREANCGIYEYVCNWSNDQCNQSTCSTFKTPEQCKYYYLSLNSFTPIGCKWNIKTSVCEQVASTFLSYNSANCYLNTAKTARWSQAQNQSGVCISCGVKYLPNPYKCSCQQLISSINCIQNELCFWDPILKLCEEYSCTQLTENLCVSSMKCMWSSSGCIEFTSCSQLKGESMDECLSQTLFCPFNASVKGCSSLKDQPQCEDYKTQDACINLQGTKKQVCSWNYQYNRCTILESCNQLYQQINCEQHALYCAWVSSSYYGNCQNRTCNNYKTRYSCTYVLSLTDPQKIQSCQWLNGRCQPMIIQQAVDANTCFTNSDGTSRWSTDSLTQGFCVTCNVPSYATQYQNKCACSQILNQSECLHPFCQWTNNQCIQNSCSNIKNQFECSQQKQCYWKMSSNACYSITLSLNFCTTLKGNSSLECLAQSVNCPGTLNGFCQDSSNLQACSSITTQAACANSIGQEGYCRYQNQACNVITNCSQIKSYNYCIGFQHFCFWNLEFNQCASITCSNISDKENCTYIFQSMNSSSISMCEWNQEISICQNASLTNLNNKDPETCYFETGGTYHWSNNQKKGYCISCSLDLIQLPHTCSCDQLTNVECLAAKPKCKLSDSGSCIKNQCKDIFDQNNCSTLPSCMWSNQGCTEFTSCTNLQGTTTFDCLAQSINCPGIINQTCQSKSSLSSCSSNQTPNQCTIGTASPDGFCYWDNNTGCQQLINCDSISQLTQCNALYRICTWSSYFNKCVPFKCQDYKNQDQCTYVIVNFKDSYVELCQWQNKVCQQFTDKYYRFDEQTCYQNSGHTYRWVQDEDHGSKCQECYSSLLIAFTIALYLIGF</sequence>
<name>A0A8S1JXA4_9CILI</name>
<organism evidence="4 5">
    <name type="scientific">Paramecium sonneborni</name>
    <dbReference type="NCBI Taxonomy" id="65129"/>
    <lineage>
        <taxon>Eukaryota</taxon>
        <taxon>Sar</taxon>
        <taxon>Alveolata</taxon>
        <taxon>Ciliophora</taxon>
        <taxon>Intramacronucleata</taxon>
        <taxon>Oligohymenophorea</taxon>
        <taxon>Peniculida</taxon>
        <taxon>Parameciidae</taxon>
        <taxon>Paramecium</taxon>
    </lineage>
</organism>
<proteinExistence type="predicted"/>
<feature type="domain" description="PSI" evidence="3">
    <location>
        <begin position="59"/>
        <end position="101"/>
    </location>
</feature>
<keyword evidence="1" id="KW-0325">Glycoprotein</keyword>
<gene>
    <name evidence="4" type="ORF">PSON_ATCC_30995.1.T0010421</name>
</gene>
<evidence type="ECO:0000259" key="3">
    <source>
        <dbReference type="SMART" id="SM00423"/>
    </source>
</evidence>
<protein>
    <recommendedName>
        <fullName evidence="3">PSI domain-containing protein</fullName>
    </recommendedName>
</protein>
<feature type="signal peptide" evidence="2">
    <location>
        <begin position="1"/>
        <end position="16"/>
    </location>
</feature>
<evidence type="ECO:0000256" key="2">
    <source>
        <dbReference type="SAM" id="SignalP"/>
    </source>
</evidence>